<keyword evidence="3" id="KW-1185">Reference proteome</keyword>
<comment type="caution">
    <text evidence="2">The sequence shown here is derived from an EMBL/GenBank/DDBJ whole genome shotgun (WGS) entry which is preliminary data.</text>
</comment>
<gene>
    <name evidence="2" type="ORF">I4I82_29035</name>
</gene>
<name>A0ABS6UHI0_9PSEU</name>
<dbReference type="Proteomes" id="UP000694300">
    <property type="component" value="Unassembled WGS sequence"/>
</dbReference>
<evidence type="ECO:0000256" key="1">
    <source>
        <dbReference type="SAM" id="Phobius"/>
    </source>
</evidence>
<proteinExistence type="predicted"/>
<protein>
    <submittedName>
        <fullName evidence="2">Uncharacterized protein</fullName>
    </submittedName>
</protein>
<evidence type="ECO:0000313" key="3">
    <source>
        <dbReference type="Proteomes" id="UP000694300"/>
    </source>
</evidence>
<accession>A0ABS6UHI0</accession>
<dbReference type="EMBL" id="JADQDF010000001">
    <property type="protein sequence ID" value="MBW0131691.1"/>
    <property type="molecule type" value="Genomic_DNA"/>
</dbReference>
<dbReference type="RefSeq" id="WP_218593240.1">
    <property type="nucleotide sequence ID" value="NZ_JADQDE010000530.1"/>
</dbReference>
<sequence length="107" mass="11351">MAQRQQPADRRPARRPTDVAEDVVVWVPTSVGSFMLVVAVVVGFAAHGDAVERGRGERATRTSAEAVLVMDAPTISGGNRSALGVVRDDARWVAPDGTPRSGRVQVC</sequence>
<organism evidence="2 3">
    <name type="scientific">Pseudonocardia oceani</name>
    <dbReference type="NCBI Taxonomy" id="2792013"/>
    <lineage>
        <taxon>Bacteria</taxon>
        <taxon>Bacillati</taxon>
        <taxon>Actinomycetota</taxon>
        <taxon>Actinomycetes</taxon>
        <taxon>Pseudonocardiales</taxon>
        <taxon>Pseudonocardiaceae</taxon>
        <taxon>Pseudonocardia</taxon>
    </lineage>
</organism>
<feature type="transmembrane region" description="Helical" evidence="1">
    <location>
        <begin position="23"/>
        <end position="46"/>
    </location>
</feature>
<evidence type="ECO:0000313" key="2">
    <source>
        <dbReference type="EMBL" id="MBW0131691.1"/>
    </source>
</evidence>
<keyword evidence="1" id="KW-0472">Membrane</keyword>
<keyword evidence="1" id="KW-0812">Transmembrane</keyword>
<keyword evidence="1" id="KW-1133">Transmembrane helix</keyword>
<reference evidence="2 3" key="1">
    <citation type="submission" date="2020-11" db="EMBL/GenBank/DDBJ databases">
        <title>Pseudonocardia abyssalis sp. nov. and Pseudonocardia oceani sp. nov., description and phylogenomic analysis of two novel actinomycetes isolated from the deep Southern Ocean.</title>
        <authorList>
            <person name="Parra J."/>
        </authorList>
    </citation>
    <scope>NUCLEOTIDE SEQUENCE [LARGE SCALE GENOMIC DNA]</scope>
    <source>
        <strain evidence="3">KRD185</strain>
    </source>
</reference>